<dbReference type="GO" id="GO:0071966">
    <property type="term" value="P:fungal-type cell wall polysaccharide metabolic process"/>
    <property type="evidence" value="ECO:0007669"/>
    <property type="project" value="TreeGrafter"/>
</dbReference>
<evidence type="ECO:0000256" key="2">
    <source>
        <dbReference type="SAM" id="SignalP"/>
    </source>
</evidence>
<dbReference type="AlphaFoldDB" id="A0A165IF41"/>
<dbReference type="Proteomes" id="UP000076871">
    <property type="component" value="Unassembled WGS sequence"/>
</dbReference>
<keyword evidence="5" id="KW-1185">Reference proteome</keyword>
<dbReference type="STRING" id="1314785.A0A165IF41"/>
<dbReference type="PANTHER" id="PTHR34154:SF3">
    <property type="entry name" value="ALKALI-SENSITIVE LINKAGE PROTEIN 1"/>
    <property type="match status" value="1"/>
</dbReference>
<reference evidence="4 5" key="1">
    <citation type="journal article" date="2016" name="Mol. Biol. Evol.">
        <title>Comparative Genomics of Early-Diverging Mushroom-Forming Fungi Provides Insights into the Origins of Lignocellulose Decay Capabilities.</title>
        <authorList>
            <person name="Nagy L.G."/>
            <person name="Riley R."/>
            <person name="Tritt A."/>
            <person name="Adam C."/>
            <person name="Daum C."/>
            <person name="Floudas D."/>
            <person name="Sun H."/>
            <person name="Yadav J.S."/>
            <person name="Pangilinan J."/>
            <person name="Larsson K.H."/>
            <person name="Matsuura K."/>
            <person name="Barry K."/>
            <person name="Labutti K."/>
            <person name="Kuo R."/>
            <person name="Ohm R.A."/>
            <person name="Bhattacharya S.S."/>
            <person name="Shirouzu T."/>
            <person name="Yoshinaga Y."/>
            <person name="Martin F.M."/>
            <person name="Grigoriev I.V."/>
            <person name="Hibbett D.S."/>
        </authorList>
    </citation>
    <scope>NUCLEOTIDE SEQUENCE [LARGE SCALE GENOMIC DNA]</scope>
    <source>
        <strain evidence="4 5">93-53</strain>
    </source>
</reference>
<dbReference type="PANTHER" id="PTHR34154">
    <property type="entry name" value="ALKALI-SENSITIVE LINKAGE PROTEIN 1"/>
    <property type="match status" value="1"/>
</dbReference>
<dbReference type="OrthoDB" id="5959761at2759"/>
<evidence type="ECO:0000313" key="5">
    <source>
        <dbReference type="Proteomes" id="UP000076871"/>
    </source>
</evidence>
<feature type="region of interest" description="Disordered" evidence="1">
    <location>
        <begin position="103"/>
        <end position="138"/>
    </location>
</feature>
<proteinExistence type="predicted"/>
<keyword evidence="4" id="KW-0378">Hydrolase</keyword>
<gene>
    <name evidence="4" type="ORF">LAESUDRAFT_754017</name>
</gene>
<keyword evidence="2" id="KW-0732">Signal</keyword>
<accession>A0A165IF41</accession>
<dbReference type="EMBL" id="KV427605">
    <property type="protein sequence ID" value="KZT12986.1"/>
    <property type="molecule type" value="Genomic_DNA"/>
</dbReference>
<evidence type="ECO:0000259" key="3">
    <source>
        <dbReference type="Pfam" id="PF11790"/>
    </source>
</evidence>
<evidence type="ECO:0000256" key="1">
    <source>
        <dbReference type="SAM" id="MobiDB-lite"/>
    </source>
</evidence>
<feature type="signal peptide" evidence="2">
    <location>
        <begin position="1"/>
        <end position="29"/>
    </location>
</feature>
<dbReference type="InterPro" id="IPR024655">
    <property type="entry name" value="Asl1_glyco_hydro_catalytic"/>
</dbReference>
<dbReference type="InterPro" id="IPR053183">
    <property type="entry name" value="ASL1"/>
</dbReference>
<feature type="region of interest" description="Disordered" evidence="1">
    <location>
        <begin position="46"/>
        <end position="71"/>
    </location>
</feature>
<dbReference type="GeneID" id="63828859"/>
<dbReference type="GO" id="GO:0016787">
    <property type="term" value="F:hydrolase activity"/>
    <property type="evidence" value="ECO:0007669"/>
    <property type="project" value="UniProtKB-KW"/>
</dbReference>
<protein>
    <submittedName>
        <fullName evidence="4">Glycoside hydrolase family 128 protein</fullName>
    </submittedName>
</protein>
<feature type="compositionally biased region" description="Basic residues" evidence="1">
    <location>
        <begin position="50"/>
        <end position="64"/>
    </location>
</feature>
<name>A0A165IF41_9APHY</name>
<sequence length="393" mass="42195">MAAPKFINLMAIASLALYVCCLTPSSVNALSGVGRNPHLSRNVAHDGVAKRRMTKKRSNTKRCLPRSSSGAVTSSAVDTASASYSSTLESSASSYEVSSATTYSSTTSDAPTSTYTPTTSDAPTSTYTPTSSSSSASVATSTAVSTGSYSGKTGIAWNNADASLLVNFKTDATKYLYNWSPYKPDNADSLGFDFWAMLPNEESIAAFQQYVVAGYGSTILAFNEPDQAGQANMDPSTAASLWLQYIEPKKDEGFRLISPAVSSGSDGIPWLESFMSACDTCTIDGCALHYYGTDAEDFISYVEQFHSTFPSCPLHVTEYADENFSDGAQADESEIWAFYYMVVPWMDSQSYIESYFQFGVLEDMSGVNTLNALMSSAGIATSLGDVYINDNWS</sequence>
<organism evidence="4 5">
    <name type="scientific">Laetiporus sulphureus 93-53</name>
    <dbReference type="NCBI Taxonomy" id="1314785"/>
    <lineage>
        <taxon>Eukaryota</taxon>
        <taxon>Fungi</taxon>
        <taxon>Dikarya</taxon>
        <taxon>Basidiomycota</taxon>
        <taxon>Agaricomycotina</taxon>
        <taxon>Agaricomycetes</taxon>
        <taxon>Polyporales</taxon>
        <taxon>Laetiporus</taxon>
    </lineage>
</organism>
<feature type="domain" description="Asl1-like glycosyl hydrolase catalytic" evidence="3">
    <location>
        <begin position="154"/>
        <end position="387"/>
    </location>
</feature>
<dbReference type="InterPro" id="IPR017853">
    <property type="entry name" value="GH"/>
</dbReference>
<dbReference type="Pfam" id="PF11790">
    <property type="entry name" value="Glyco_hydro_cc"/>
    <property type="match status" value="1"/>
</dbReference>
<dbReference type="RefSeq" id="XP_040770496.1">
    <property type="nucleotide sequence ID" value="XM_040911831.1"/>
</dbReference>
<dbReference type="InParanoid" id="A0A165IF41"/>
<dbReference type="SUPFAM" id="SSF51445">
    <property type="entry name" value="(Trans)glycosidases"/>
    <property type="match status" value="1"/>
</dbReference>
<evidence type="ECO:0000313" key="4">
    <source>
        <dbReference type="EMBL" id="KZT12986.1"/>
    </source>
</evidence>
<dbReference type="GO" id="GO:0009277">
    <property type="term" value="C:fungal-type cell wall"/>
    <property type="evidence" value="ECO:0007669"/>
    <property type="project" value="TreeGrafter"/>
</dbReference>
<feature type="chain" id="PRO_5007859241" evidence="2">
    <location>
        <begin position="30"/>
        <end position="393"/>
    </location>
</feature>